<dbReference type="Pfam" id="PF17107">
    <property type="entry name" value="SesA"/>
    <property type="match status" value="1"/>
</dbReference>
<dbReference type="Proteomes" id="UP000078237">
    <property type="component" value="Unassembled WGS sequence"/>
</dbReference>
<dbReference type="PROSITE" id="PS50297">
    <property type="entry name" value="ANK_REP_REGION"/>
    <property type="match status" value="2"/>
</dbReference>
<keyword evidence="1" id="KW-0677">Repeat</keyword>
<dbReference type="PANTHER" id="PTHR10039">
    <property type="entry name" value="AMELOGENIN"/>
    <property type="match status" value="1"/>
</dbReference>
<proteinExistence type="predicted"/>
<evidence type="ECO:0000313" key="4">
    <source>
        <dbReference type="EMBL" id="KXX81944.1"/>
    </source>
</evidence>
<dbReference type="STRING" id="100816.A0A175WGE0"/>
<sequence>MDPLSTIASTIAIIQAISSTYQAIQRLRGLPETFNEVNRYLPLAQKSLDQARNGLRGVDLDESTRKAIEPVINDCQEKAKALLEIFQEVDKAKNHAGGQSAFGTPRALMLCFRKANQVQTLMQDILRGLEALAINQSFRTATQAQVDKLKQAIEEFSLRGDYEARKMAILKTFRTLPYQDRKNRNPDRVPGTCEWFINHNLFQQWRESNSSNMLWVSADPGCGKSVLAKYLVDEVLRTTESRTTCYFFFKDDFDDQKSARNALRCILHQLFTQREILFSDRIVKELEAHGTHLTGSFDELWDILVMASQDENAGEIVCILDAFDECEDQERSMFAEALCKLYRVRNTFNLKFLITSRPHGTIRQGFQPLDIPGLPVVRLSGESEAEMEKIAREINIYIIARVRSIQTTLHLDPNEGEFLLQGLLRVTNRTYLWVHLTLDLVQRDIDIDKTGIAKAVSCLPSTVHDAYERILNRSHNPKEAEKLLHIIVAAARPLTLEEMAVALALRQNHRSFKDLALKSDKRFREYVRDLCGLFVTIIDSKIYLLHQTAREFLVQDGPPESHNSHLVWKSSLQARESHRILCEICVWYLLFIEFETPPLDENGILSQYLPEHVFLDYSAKNWAFHYRASDIEGGAIVDSLPTICDAKSKRCLTWFRIYWENTQTDFPQNFTTLMIASYFGVQQVVESLLKEGNVEVNSVDCTYRRSALSWASENGFDGIVKLLIKHPKLHKHLTKLRFRKGIEVDARDRYGRTPLSYAAWNGHTTVAEWLVKAGARIDLGDEIGGTPISYALCSGHEAIADQLMRGSSADAVDTARGQLILSAAAKGHGTIVERLLEKGANIEAADSDDDRTPLWAAAWNGHEAVVRLLLEKGANTEAASSEGRTPLWAAARYGRKAVERLL</sequence>
<dbReference type="SMART" id="SM00248">
    <property type="entry name" value="ANK"/>
    <property type="match status" value="6"/>
</dbReference>
<protein>
    <submittedName>
        <fullName evidence="4">Ankyrin repeat domain-containing protein 50</fullName>
    </submittedName>
</protein>
<dbReference type="InterPro" id="IPR007111">
    <property type="entry name" value="NACHT_NTPase"/>
</dbReference>
<dbReference type="VEuPathDB" id="FungiDB:MMYC01_201155"/>
<feature type="repeat" description="ANK" evidence="2">
    <location>
        <begin position="750"/>
        <end position="782"/>
    </location>
</feature>
<evidence type="ECO:0000313" key="5">
    <source>
        <dbReference type="Proteomes" id="UP000078237"/>
    </source>
</evidence>
<reference evidence="4 5" key="1">
    <citation type="journal article" date="2016" name="Genome Announc.">
        <title>Genome Sequence of Madurella mycetomatis mm55, Isolated from a Human Mycetoma Case in Sudan.</title>
        <authorList>
            <person name="Smit S."/>
            <person name="Derks M.F."/>
            <person name="Bervoets S."/>
            <person name="Fahal A."/>
            <person name="van Leeuwen W."/>
            <person name="van Belkum A."/>
            <person name="van de Sande W.W."/>
        </authorList>
    </citation>
    <scope>NUCLEOTIDE SEQUENCE [LARGE SCALE GENOMIC DNA]</scope>
    <source>
        <strain evidence="5">mm55</strain>
    </source>
</reference>
<dbReference type="PRINTS" id="PR01415">
    <property type="entry name" value="ANKYRIN"/>
</dbReference>
<dbReference type="EMBL" id="LCTW02000024">
    <property type="protein sequence ID" value="KXX81944.1"/>
    <property type="molecule type" value="Genomic_DNA"/>
</dbReference>
<feature type="repeat" description="ANK" evidence="2">
    <location>
        <begin position="823"/>
        <end position="847"/>
    </location>
</feature>
<accession>A0A175WGE0</accession>
<organism evidence="4 5">
    <name type="scientific">Madurella mycetomatis</name>
    <dbReference type="NCBI Taxonomy" id="100816"/>
    <lineage>
        <taxon>Eukaryota</taxon>
        <taxon>Fungi</taxon>
        <taxon>Dikarya</taxon>
        <taxon>Ascomycota</taxon>
        <taxon>Pezizomycotina</taxon>
        <taxon>Sordariomycetes</taxon>
        <taxon>Sordariomycetidae</taxon>
        <taxon>Sordariales</taxon>
        <taxon>Sordariales incertae sedis</taxon>
        <taxon>Madurella</taxon>
    </lineage>
</organism>
<feature type="domain" description="NACHT" evidence="3">
    <location>
        <begin position="212"/>
        <end position="358"/>
    </location>
</feature>
<keyword evidence="5" id="KW-1185">Reference proteome</keyword>
<dbReference type="Pfam" id="PF12796">
    <property type="entry name" value="Ank_2"/>
    <property type="match status" value="2"/>
</dbReference>
<dbReference type="InterPro" id="IPR027417">
    <property type="entry name" value="P-loop_NTPase"/>
</dbReference>
<dbReference type="Gene3D" id="3.40.50.300">
    <property type="entry name" value="P-loop containing nucleotide triphosphate hydrolases"/>
    <property type="match status" value="1"/>
</dbReference>
<dbReference type="Pfam" id="PF22939">
    <property type="entry name" value="WHD_GPIID"/>
    <property type="match status" value="1"/>
</dbReference>
<keyword evidence="2" id="KW-0040">ANK repeat</keyword>
<dbReference type="SUPFAM" id="SSF52540">
    <property type="entry name" value="P-loop containing nucleoside triphosphate hydrolases"/>
    <property type="match status" value="1"/>
</dbReference>
<dbReference type="InterPro" id="IPR056884">
    <property type="entry name" value="NPHP3-like_N"/>
</dbReference>
<feature type="repeat" description="ANK" evidence="2">
    <location>
        <begin position="849"/>
        <end position="881"/>
    </location>
</feature>
<dbReference type="InterPro" id="IPR002110">
    <property type="entry name" value="Ankyrin_rpt"/>
</dbReference>
<dbReference type="OrthoDB" id="194358at2759"/>
<dbReference type="PANTHER" id="PTHR10039:SF15">
    <property type="entry name" value="NACHT DOMAIN-CONTAINING PROTEIN"/>
    <property type="match status" value="1"/>
</dbReference>
<name>A0A175WGE0_9PEZI</name>
<dbReference type="Gene3D" id="1.25.40.20">
    <property type="entry name" value="Ankyrin repeat-containing domain"/>
    <property type="match status" value="3"/>
</dbReference>
<dbReference type="InterPro" id="IPR054471">
    <property type="entry name" value="GPIID_WHD"/>
</dbReference>
<evidence type="ECO:0000259" key="3">
    <source>
        <dbReference type="PROSITE" id="PS50837"/>
    </source>
</evidence>
<evidence type="ECO:0000256" key="2">
    <source>
        <dbReference type="PROSITE-ProRule" id="PRU00023"/>
    </source>
</evidence>
<gene>
    <name evidence="4" type="ORF">MMYC01_201155</name>
</gene>
<dbReference type="InterPro" id="IPR031352">
    <property type="entry name" value="SesA"/>
</dbReference>
<dbReference type="PROSITE" id="PS50837">
    <property type="entry name" value="NACHT"/>
    <property type="match status" value="1"/>
</dbReference>
<dbReference type="PROSITE" id="PS50088">
    <property type="entry name" value="ANK_REPEAT"/>
    <property type="match status" value="3"/>
</dbReference>
<dbReference type="SUPFAM" id="SSF48403">
    <property type="entry name" value="Ankyrin repeat"/>
    <property type="match status" value="1"/>
</dbReference>
<dbReference type="InterPro" id="IPR036770">
    <property type="entry name" value="Ankyrin_rpt-contain_sf"/>
</dbReference>
<dbReference type="AlphaFoldDB" id="A0A175WGE0"/>
<comment type="caution">
    <text evidence="4">The sequence shown here is derived from an EMBL/GenBank/DDBJ whole genome shotgun (WGS) entry which is preliminary data.</text>
</comment>
<evidence type="ECO:0000256" key="1">
    <source>
        <dbReference type="ARBA" id="ARBA00022737"/>
    </source>
</evidence>
<dbReference type="Pfam" id="PF24883">
    <property type="entry name" value="NPHP3_N"/>
    <property type="match status" value="1"/>
</dbReference>